<gene>
    <name evidence="1" type="ORF">HHL11_08560</name>
</gene>
<dbReference type="SUPFAM" id="SSF53098">
    <property type="entry name" value="Ribonuclease H-like"/>
    <property type="match status" value="1"/>
</dbReference>
<evidence type="ECO:0000313" key="1">
    <source>
        <dbReference type="EMBL" id="NML43798.1"/>
    </source>
</evidence>
<protein>
    <recommendedName>
        <fullName evidence="3">IS3 family transposase</fullName>
    </recommendedName>
</protein>
<sequence>MKRTKEHATVIELVSLTRQRQPRIGARKLHGLLQQPLAHQGIKLGRDGLFEVLRDAGMLVPPKRAYHKTTHSHHHLRRHPNLLKTGVEGQVVPSGCEQLWVADITYLPTREKTVYLSLVTDAYSRRSSAGTCTPACRPKRSAGR</sequence>
<dbReference type="PANTHER" id="PTHR46889:SF5">
    <property type="entry name" value="INTEGRASE PROTEIN"/>
    <property type="match status" value="1"/>
</dbReference>
<dbReference type="PANTHER" id="PTHR46889">
    <property type="entry name" value="TRANSPOSASE INSF FOR INSERTION SEQUENCE IS3B-RELATED"/>
    <property type="match status" value="1"/>
</dbReference>
<dbReference type="InterPro" id="IPR050900">
    <property type="entry name" value="Transposase_IS3/IS150/IS904"/>
</dbReference>
<dbReference type="EMBL" id="JABBFX010000001">
    <property type="protein sequence ID" value="NML43798.1"/>
    <property type="molecule type" value="Genomic_DNA"/>
</dbReference>
<proteinExistence type="predicted"/>
<comment type="caution">
    <text evidence="1">The sequence shown here is derived from an EMBL/GenBank/DDBJ whole genome shotgun (WGS) entry which is preliminary data.</text>
</comment>
<keyword evidence="2" id="KW-1185">Reference proteome</keyword>
<accession>A0A848H7Z9</accession>
<evidence type="ECO:0000313" key="2">
    <source>
        <dbReference type="Proteomes" id="UP000541185"/>
    </source>
</evidence>
<organism evidence="1 2">
    <name type="scientific">Ramlibacter agri</name>
    <dbReference type="NCBI Taxonomy" id="2728837"/>
    <lineage>
        <taxon>Bacteria</taxon>
        <taxon>Pseudomonadati</taxon>
        <taxon>Pseudomonadota</taxon>
        <taxon>Betaproteobacteria</taxon>
        <taxon>Burkholderiales</taxon>
        <taxon>Comamonadaceae</taxon>
        <taxon>Ramlibacter</taxon>
    </lineage>
</organism>
<name>A0A848H7Z9_9BURK</name>
<dbReference type="InterPro" id="IPR012337">
    <property type="entry name" value="RNaseH-like_sf"/>
</dbReference>
<reference evidence="1 2" key="1">
    <citation type="submission" date="2020-04" db="EMBL/GenBank/DDBJ databases">
        <title>Ramlibacter sp. G-1-2-2 isolated from soil.</title>
        <authorList>
            <person name="Dahal R.H."/>
        </authorList>
    </citation>
    <scope>NUCLEOTIDE SEQUENCE [LARGE SCALE GENOMIC DNA]</scope>
    <source>
        <strain evidence="1 2">G-1-2-2</strain>
    </source>
</reference>
<dbReference type="AlphaFoldDB" id="A0A848H7Z9"/>
<dbReference type="Proteomes" id="UP000541185">
    <property type="component" value="Unassembled WGS sequence"/>
</dbReference>
<evidence type="ECO:0008006" key="3">
    <source>
        <dbReference type="Google" id="ProtNLM"/>
    </source>
</evidence>